<dbReference type="InterPro" id="IPR029063">
    <property type="entry name" value="SAM-dependent_MTases_sf"/>
</dbReference>
<evidence type="ECO:0000313" key="2">
    <source>
        <dbReference type="Proteomes" id="UP000823963"/>
    </source>
</evidence>
<dbReference type="EMBL" id="DXFP01000028">
    <property type="protein sequence ID" value="HIX01806.1"/>
    <property type="molecule type" value="Genomic_DNA"/>
</dbReference>
<dbReference type="Gene3D" id="1.10.287.1890">
    <property type="match status" value="1"/>
</dbReference>
<proteinExistence type="predicted"/>
<dbReference type="Pfam" id="PF04816">
    <property type="entry name" value="TrmK"/>
    <property type="match status" value="1"/>
</dbReference>
<accession>A0A9D1UWQ1</accession>
<name>A0A9D1UWQ1_9LACO</name>
<evidence type="ECO:0000313" key="1">
    <source>
        <dbReference type="EMBL" id="HIX01806.1"/>
    </source>
</evidence>
<dbReference type="PIRSF" id="PIRSF018637">
    <property type="entry name" value="TrmK"/>
    <property type="match status" value="1"/>
</dbReference>
<reference evidence="1" key="1">
    <citation type="journal article" date="2021" name="PeerJ">
        <title>Extensive microbial diversity within the chicken gut microbiome revealed by metagenomics and culture.</title>
        <authorList>
            <person name="Gilroy R."/>
            <person name="Ravi A."/>
            <person name="Getino M."/>
            <person name="Pursley I."/>
            <person name="Horton D.L."/>
            <person name="Alikhan N.F."/>
            <person name="Baker D."/>
            <person name="Gharbi K."/>
            <person name="Hall N."/>
            <person name="Watson M."/>
            <person name="Adriaenssens E.M."/>
            <person name="Foster-Nyarko E."/>
            <person name="Jarju S."/>
            <person name="Secka A."/>
            <person name="Antonio M."/>
            <person name="Oren A."/>
            <person name="Chaudhuri R.R."/>
            <person name="La Ragione R."/>
            <person name="Hildebrand F."/>
            <person name="Pallen M.J."/>
        </authorList>
    </citation>
    <scope>NUCLEOTIDE SEQUENCE</scope>
    <source>
        <strain evidence="1">6627</strain>
    </source>
</reference>
<dbReference type="InterPro" id="IPR006901">
    <property type="entry name" value="TrmK"/>
</dbReference>
<organism evidence="1 2">
    <name type="scientific">Candidatus Ligilactobacillus excrementigallinarum</name>
    <dbReference type="NCBI Taxonomy" id="2838641"/>
    <lineage>
        <taxon>Bacteria</taxon>
        <taxon>Bacillati</taxon>
        <taxon>Bacillota</taxon>
        <taxon>Bacilli</taxon>
        <taxon>Lactobacillales</taxon>
        <taxon>Lactobacillaceae</taxon>
        <taxon>Ligilactobacillus</taxon>
    </lineage>
</organism>
<dbReference type="AlphaFoldDB" id="A0A9D1UWQ1"/>
<dbReference type="SUPFAM" id="SSF53335">
    <property type="entry name" value="S-adenosyl-L-methionine-dependent methyltransferases"/>
    <property type="match status" value="1"/>
</dbReference>
<dbReference type="GO" id="GO:0160105">
    <property type="term" value="F:tRNA (adenine(22)-N1)-methyltransferase activity"/>
    <property type="evidence" value="ECO:0007669"/>
    <property type="project" value="InterPro"/>
</dbReference>
<dbReference type="PANTHER" id="PTHR38451">
    <property type="entry name" value="TRNA (ADENINE(22)-N(1))-METHYLTRANSFERASE"/>
    <property type="match status" value="1"/>
</dbReference>
<dbReference type="Proteomes" id="UP000823963">
    <property type="component" value="Unassembled WGS sequence"/>
</dbReference>
<comment type="caution">
    <text evidence="1">The sequence shown here is derived from an EMBL/GenBank/DDBJ whole genome shotgun (WGS) entry which is preliminary data.</text>
</comment>
<reference evidence="1" key="2">
    <citation type="submission" date="2021-04" db="EMBL/GenBank/DDBJ databases">
        <authorList>
            <person name="Gilroy R."/>
        </authorList>
    </citation>
    <scope>NUCLEOTIDE SEQUENCE</scope>
    <source>
        <strain evidence="1">6627</strain>
    </source>
</reference>
<sequence length="237" mass="27012">MDAHHLSNRLLKVANYVPRNARLADIGSDHAYLPAYLALNHQINFAIAGEVVRGPYLNAVNEVKKENLEDRIFPRLADGLDAIKFSDQVDTITICGMGGMLIKEILEKGQKIIETHPLLILQPNVGSDILRAWLNSHQYEILNEEILSEDGHIYEIIVARYTPKLLVKLSGKDLMFGQYLRHHQNAAFKEKWEKEIQKNQKAISQMQKANHVPKNRISQLQQENDYIEGVLKDGKSN</sequence>
<gene>
    <name evidence="1" type="ORF">H9861_03530</name>
</gene>
<protein>
    <submittedName>
        <fullName evidence="1">tRNA (Adenine(22)-N(1))-methyltransferase TrmK</fullName>
    </submittedName>
</protein>
<dbReference type="Gene3D" id="3.40.50.150">
    <property type="entry name" value="Vaccinia Virus protein VP39"/>
    <property type="match status" value="1"/>
</dbReference>
<dbReference type="PANTHER" id="PTHR38451:SF1">
    <property type="entry name" value="TRNA (ADENINE(22)-N(1))-METHYLTRANSFERASE"/>
    <property type="match status" value="1"/>
</dbReference>